<evidence type="ECO:0000313" key="12">
    <source>
        <dbReference type="EMBL" id="CAD6244187.1"/>
    </source>
</evidence>
<dbReference type="SUPFAM" id="SSF52540">
    <property type="entry name" value="P-loop containing nucleoside triphosphate hydrolases"/>
    <property type="match status" value="1"/>
</dbReference>
<dbReference type="GO" id="GO:0016887">
    <property type="term" value="F:ATP hydrolysis activity"/>
    <property type="evidence" value="ECO:0007669"/>
    <property type="project" value="InterPro"/>
</dbReference>
<evidence type="ECO:0000256" key="5">
    <source>
        <dbReference type="ARBA" id="ARBA00022989"/>
    </source>
</evidence>
<evidence type="ECO:0000256" key="1">
    <source>
        <dbReference type="ARBA" id="ARBA00007577"/>
    </source>
</evidence>
<protein>
    <submittedName>
        <fullName evidence="12">Uncharacterized protein</fullName>
    </submittedName>
</protein>
<sequence length="435" mass="48093">MPVFMHADVVDWELMALGLVGAIGDGMSTPLRLLIACHIANNLGSGPDLLRNFTAKIAAFSSLRTIAAFSSQDRILRLFEQAEDGPRRESVRQSWFAGLGIGTSVSLMIFSWVINFWYGARLMAEQRITAEAVFQTTMILVTTGRVIADACRMTADLAKGGDAVASLFAVLYRETNKIQPENRWQRHQDIQPPSPATPHRAQRENIKYGAETASEAEVEDAARSANAHGFITNLKDGYDTWCGDRGVHLSGGQKQRIAIARAILKNPAILLLDEATSALDSASEKAVQEALDRVMAGRTSVVVAHRLSAIHNCAVIAVLEGGVVVEKEEEKTLIKMIPLKPENDFGVFRHLPKHKGTQLKVSKHLHLRLPTTCLFTEADKEKRCESDYPVQKWIPPPNWWLITRVLSVRIVLIPEQGEAIVDRVAVSFAAEHNLR</sequence>
<dbReference type="InterPro" id="IPR003439">
    <property type="entry name" value="ABC_transporter-like_ATP-bd"/>
</dbReference>
<dbReference type="PROSITE" id="PS00211">
    <property type="entry name" value="ABC_TRANSPORTER_1"/>
    <property type="match status" value="1"/>
</dbReference>
<evidence type="ECO:0000256" key="3">
    <source>
        <dbReference type="ARBA" id="ARBA00022692"/>
    </source>
</evidence>
<feature type="region of interest" description="Disordered" evidence="8">
    <location>
        <begin position="181"/>
        <end position="201"/>
    </location>
</feature>
<dbReference type="InterPro" id="IPR017871">
    <property type="entry name" value="ABC_transporter-like_CS"/>
</dbReference>
<dbReference type="SUPFAM" id="SSF90123">
    <property type="entry name" value="ABC transporter transmembrane region"/>
    <property type="match status" value="1"/>
</dbReference>
<dbReference type="AlphaFoldDB" id="A0A811PFR3"/>
<dbReference type="Gene3D" id="3.40.50.300">
    <property type="entry name" value="P-loop containing nucleotide triphosphate hydrolases"/>
    <property type="match status" value="1"/>
</dbReference>
<keyword evidence="13" id="KW-1185">Reference proteome</keyword>
<dbReference type="Pfam" id="PF00005">
    <property type="entry name" value="ABC_tran"/>
    <property type="match status" value="1"/>
</dbReference>
<evidence type="ECO:0000259" key="11">
    <source>
        <dbReference type="PROSITE" id="PS50929"/>
    </source>
</evidence>
<dbReference type="Proteomes" id="UP000604825">
    <property type="component" value="Unassembled WGS sequence"/>
</dbReference>
<name>A0A811PFR3_9POAL</name>
<dbReference type="EMBL" id="CAJGYO010000007">
    <property type="protein sequence ID" value="CAD6244187.1"/>
    <property type="molecule type" value="Genomic_DNA"/>
</dbReference>
<evidence type="ECO:0000256" key="7">
    <source>
        <dbReference type="ARBA" id="ARBA00023180"/>
    </source>
</evidence>
<comment type="caution">
    <text evidence="12">The sequence shown here is derived from an EMBL/GenBank/DDBJ whole genome shotgun (WGS) entry which is preliminary data.</text>
</comment>
<evidence type="ECO:0000313" key="13">
    <source>
        <dbReference type="Proteomes" id="UP000604825"/>
    </source>
</evidence>
<evidence type="ECO:0000256" key="2">
    <source>
        <dbReference type="ARBA" id="ARBA00022448"/>
    </source>
</evidence>
<feature type="domain" description="ABC transporter" evidence="10">
    <location>
        <begin position="86"/>
        <end position="346"/>
    </location>
</feature>
<evidence type="ECO:0000256" key="9">
    <source>
        <dbReference type="SAM" id="Phobius"/>
    </source>
</evidence>
<dbReference type="GO" id="GO:0140359">
    <property type="term" value="F:ABC-type transporter activity"/>
    <property type="evidence" value="ECO:0007669"/>
    <property type="project" value="InterPro"/>
</dbReference>
<dbReference type="Gene3D" id="1.20.1560.10">
    <property type="entry name" value="ABC transporter type 1, transmembrane domain"/>
    <property type="match status" value="1"/>
</dbReference>
<reference evidence="12" key="1">
    <citation type="submission" date="2020-10" db="EMBL/GenBank/DDBJ databases">
        <authorList>
            <person name="Han B."/>
            <person name="Lu T."/>
            <person name="Zhao Q."/>
            <person name="Huang X."/>
            <person name="Zhao Y."/>
        </authorList>
    </citation>
    <scope>NUCLEOTIDE SEQUENCE</scope>
</reference>
<evidence type="ECO:0000256" key="8">
    <source>
        <dbReference type="SAM" id="MobiDB-lite"/>
    </source>
</evidence>
<keyword evidence="4" id="KW-0677">Repeat</keyword>
<dbReference type="OrthoDB" id="6500128at2759"/>
<dbReference type="PROSITE" id="PS50929">
    <property type="entry name" value="ABC_TM1F"/>
    <property type="match status" value="1"/>
</dbReference>
<organism evidence="12 13">
    <name type="scientific">Miscanthus lutarioriparius</name>
    <dbReference type="NCBI Taxonomy" id="422564"/>
    <lineage>
        <taxon>Eukaryota</taxon>
        <taxon>Viridiplantae</taxon>
        <taxon>Streptophyta</taxon>
        <taxon>Embryophyta</taxon>
        <taxon>Tracheophyta</taxon>
        <taxon>Spermatophyta</taxon>
        <taxon>Magnoliopsida</taxon>
        <taxon>Liliopsida</taxon>
        <taxon>Poales</taxon>
        <taxon>Poaceae</taxon>
        <taxon>PACMAD clade</taxon>
        <taxon>Panicoideae</taxon>
        <taxon>Andropogonodae</taxon>
        <taxon>Andropogoneae</taxon>
        <taxon>Saccharinae</taxon>
        <taxon>Miscanthus</taxon>
    </lineage>
</organism>
<keyword evidence="3 9" id="KW-0812">Transmembrane</keyword>
<gene>
    <name evidence="12" type="ORF">NCGR_LOCUS28974</name>
</gene>
<evidence type="ECO:0000256" key="6">
    <source>
        <dbReference type="ARBA" id="ARBA00023136"/>
    </source>
</evidence>
<dbReference type="GO" id="GO:0016020">
    <property type="term" value="C:membrane"/>
    <property type="evidence" value="ECO:0007669"/>
    <property type="project" value="InterPro"/>
</dbReference>
<comment type="similarity">
    <text evidence="1">Belongs to the ABC transporter superfamily. ABCB family. Multidrug resistance exporter (TC 3.A.1.201) subfamily.</text>
</comment>
<dbReference type="PANTHER" id="PTHR45136:SF2">
    <property type="entry name" value="ABC TRANSPORTER DOMAIN-CONTAINING PROTEIN"/>
    <property type="match status" value="1"/>
</dbReference>
<dbReference type="GO" id="GO:0005524">
    <property type="term" value="F:ATP binding"/>
    <property type="evidence" value="ECO:0007669"/>
    <property type="project" value="InterPro"/>
</dbReference>
<dbReference type="Pfam" id="PF00664">
    <property type="entry name" value="ABC_membrane"/>
    <property type="match status" value="1"/>
</dbReference>
<evidence type="ECO:0000256" key="4">
    <source>
        <dbReference type="ARBA" id="ARBA00022737"/>
    </source>
</evidence>
<dbReference type="PROSITE" id="PS50893">
    <property type="entry name" value="ABC_TRANSPORTER_2"/>
    <property type="match status" value="1"/>
</dbReference>
<evidence type="ECO:0000259" key="10">
    <source>
        <dbReference type="PROSITE" id="PS50893"/>
    </source>
</evidence>
<keyword evidence="5 9" id="KW-1133">Transmembrane helix</keyword>
<proteinExistence type="inferred from homology"/>
<dbReference type="PANTHER" id="PTHR45136">
    <property type="entry name" value="ABC TRANSPORTER DOMAIN-CONTAINING PROTEIN"/>
    <property type="match status" value="1"/>
</dbReference>
<feature type="domain" description="ABC transmembrane type-1" evidence="11">
    <location>
        <begin position="59"/>
        <end position="159"/>
    </location>
</feature>
<feature type="transmembrane region" description="Helical" evidence="9">
    <location>
        <begin position="95"/>
        <end position="118"/>
    </location>
</feature>
<dbReference type="InterPro" id="IPR036640">
    <property type="entry name" value="ABC1_TM_sf"/>
</dbReference>
<keyword evidence="2" id="KW-0813">Transport</keyword>
<keyword evidence="6 9" id="KW-0472">Membrane</keyword>
<accession>A0A811PFR3</accession>
<dbReference type="InterPro" id="IPR011527">
    <property type="entry name" value="ABC1_TM_dom"/>
</dbReference>
<dbReference type="InterPro" id="IPR027417">
    <property type="entry name" value="P-loop_NTPase"/>
</dbReference>
<keyword evidence="7" id="KW-0325">Glycoprotein</keyword>